<accession>A0A096XTA1</accession>
<reference evidence="1" key="1">
    <citation type="submission" date="2014-05" db="EMBL/GenBank/DDBJ databases">
        <title>Complete genome sequence of Enterococcus faecalis bacteriophage ECP3.</title>
        <authorList>
            <person name="Kang H.-Y."/>
            <person name="Kim S."/>
            <person name="Kim J."/>
        </authorList>
    </citation>
    <scope>NUCLEOTIDE SEQUENCE [LARGE SCALE GENOMIC DNA]</scope>
    <source>
        <strain evidence="1">ECP3</strain>
    </source>
</reference>
<protein>
    <submittedName>
        <fullName evidence="1">Uncharacterized protein</fullName>
    </submittedName>
</protein>
<dbReference type="EMBL" id="KJ801817">
    <property type="protein sequence ID" value="AII28532.1"/>
    <property type="molecule type" value="Genomic_DNA"/>
</dbReference>
<evidence type="ECO:0000313" key="2">
    <source>
        <dbReference type="Proteomes" id="UP000030157"/>
    </source>
</evidence>
<name>A0A096XTA1_9CAUD</name>
<organism evidence="1 2">
    <name type="scientific">Enterococcus phage ECP3</name>
    <dbReference type="NCBI Taxonomy" id="1498168"/>
    <lineage>
        <taxon>Viruses</taxon>
        <taxon>Duplodnaviria</taxon>
        <taxon>Heunggongvirae</taxon>
        <taxon>Uroviricota</taxon>
        <taxon>Caudoviricetes</taxon>
        <taxon>Herelleviridae</taxon>
        <taxon>Brockvirinae</taxon>
        <taxon>Kochikohdavirus</taxon>
        <taxon>Kochikohdavirus ECP3</taxon>
    </lineage>
</organism>
<keyword evidence="2" id="KW-1185">Reference proteome</keyword>
<evidence type="ECO:0000313" key="1">
    <source>
        <dbReference type="EMBL" id="AII28532.1"/>
    </source>
</evidence>
<dbReference type="GeneID" id="24628221"/>
<dbReference type="Proteomes" id="UP000030157">
    <property type="component" value="Segment"/>
</dbReference>
<dbReference type="RefSeq" id="YP_009147173.1">
    <property type="nucleotide sequence ID" value="NC_027335.2"/>
</dbReference>
<proteinExistence type="predicted"/>
<sequence>MSNCIEELLSKEAIYVDRFIVARDNSYFANIVMQSFHTKNVFHVKRNDEYFMGIRANNFVVELGELDFEVPISKEDHELLASVLGTKLDTATFVLVTGNHKGVRYTTIWAIPKTILDKELL</sequence>